<evidence type="ECO:0000313" key="3">
    <source>
        <dbReference type="Proteomes" id="UP001163823"/>
    </source>
</evidence>
<gene>
    <name evidence="2" type="ORF">O6P43_012967</name>
</gene>
<dbReference type="Proteomes" id="UP001163823">
    <property type="component" value="Chromosome 5"/>
</dbReference>
<dbReference type="KEGG" id="qsa:O6P43_012967"/>
<organism evidence="2 3">
    <name type="scientific">Quillaja saponaria</name>
    <name type="common">Soap bark tree</name>
    <dbReference type="NCBI Taxonomy" id="32244"/>
    <lineage>
        <taxon>Eukaryota</taxon>
        <taxon>Viridiplantae</taxon>
        <taxon>Streptophyta</taxon>
        <taxon>Embryophyta</taxon>
        <taxon>Tracheophyta</taxon>
        <taxon>Spermatophyta</taxon>
        <taxon>Magnoliopsida</taxon>
        <taxon>eudicotyledons</taxon>
        <taxon>Gunneridae</taxon>
        <taxon>Pentapetalae</taxon>
        <taxon>rosids</taxon>
        <taxon>fabids</taxon>
        <taxon>Fabales</taxon>
        <taxon>Quillajaceae</taxon>
        <taxon>Quillaja</taxon>
    </lineage>
</organism>
<accession>A0AAD7PVI3</accession>
<comment type="caution">
    <text evidence="2">The sequence shown here is derived from an EMBL/GenBank/DDBJ whole genome shotgun (WGS) entry which is preliminary data.</text>
</comment>
<reference evidence="2" key="1">
    <citation type="journal article" date="2023" name="Science">
        <title>Elucidation of the pathway for biosynthesis of saponin adjuvants from the soapbark tree.</title>
        <authorList>
            <person name="Reed J."/>
            <person name="Orme A."/>
            <person name="El-Demerdash A."/>
            <person name="Owen C."/>
            <person name="Martin L.B.B."/>
            <person name="Misra R.C."/>
            <person name="Kikuchi S."/>
            <person name="Rejzek M."/>
            <person name="Martin A.C."/>
            <person name="Harkess A."/>
            <person name="Leebens-Mack J."/>
            <person name="Louveau T."/>
            <person name="Stephenson M.J."/>
            <person name="Osbourn A."/>
        </authorList>
    </citation>
    <scope>NUCLEOTIDE SEQUENCE</scope>
    <source>
        <strain evidence="2">S10</strain>
    </source>
</reference>
<feature type="region of interest" description="Disordered" evidence="1">
    <location>
        <begin position="53"/>
        <end position="90"/>
    </location>
</feature>
<dbReference type="AlphaFoldDB" id="A0AAD7PVI3"/>
<evidence type="ECO:0000256" key="1">
    <source>
        <dbReference type="SAM" id="MobiDB-lite"/>
    </source>
</evidence>
<keyword evidence="3" id="KW-1185">Reference proteome</keyword>
<evidence type="ECO:0000313" key="2">
    <source>
        <dbReference type="EMBL" id="KAJ7968937.1"/>
    </source>
</evidence>
<sequence length="90" mass="9513">MILKTIGVLSPGGMDLCTEINLVCGRVNVRQGCFVSRFCVLLLLLLSLPSINADRRRSGPTPPPPSDGGRLHDKPGKSPPTPVGGPPHHP</sequence>
<dbReference type="EMBL" id="JARAOO010000005">
    <property type="protein sequence ID" value="KAJ7968937.1"/>
    <property type="molecule type" value="Genomic_DNA"/>
</dbReference>
<name>A0AAD7PVI3_QUISA</name>
<proteinExistence type="predicted"/>
<protein>
    <submittedName>
        <fullName evidence="2">Uncharacterized protein</fullName>
    </submittedName>
</protein>
<feature type="compositionally biased region" description="Pro residues" evidence="1">
    <location>
        <begin position="77"/>
        <end position="90"/>
    </location>
</feature>